<evidence type="ECO:0000256" key="8">
    <source>
        <dbReference type="PIRSR" id="PIRSR000193-1"/>
    </source>
</evidence>
<dbReference type="SUPFAM" id="SSF51735">
    <property type="entry name" value="NAD(P)-binding Rossmann-fold domains"/>
    <property type="match status" value="1"/>
</dbReference>
<dbReference type="InterPro" id="IPR000304">
    <property type="entry name" value="Pyrroline-COOH_reductase"/>
</dbReference>
<dbReference type="GO" id="GO:0055129">
    <property type="term" value="P:L-proline biosynthetic process"/>
    <property type="evidence" value="ECO:0007669"/>
    <property type="project" value="UniProtKB-UniRule"/>
</dbReference>
<reference evidence="13" key="1">
    <citation type="submission" date="2017-05" db="EMBL/GenBank/DDBJ databases">
        <authorList>
            <person name="Sung H."/>
        </authorList>
    </citation>
    <scope>NUCLEOTIDE SEQUENCE [LARGE SCALE GENOMIC DNA]</scope>
    <source>
        <strain evidence="13">AR23208</strain>
    </source>
</reference>
<dbReference type="PANTHER" id="PTHR11645">
    <property type="entry name" value="PYRROLINE-5-CARBOXYLATE REDUCTASE"/>
    <property type="match status" value="1"/>
</dbReference>
<comment type="similarity">
    <text evidence="1 6 9">Belongs to the pyrroline-5-carboxylate reductase family.</text>
</comment>
<dbReference type="EMBL" id="CP021434">
    <property type="protein sequence ID" value="ARU59934.1"/>
    <property type="molecule type" value="Genomic_DNA"/>
</dbReference>
<evidence type="ECO:0000256" key="6">
    <source>
        <dbReference type="HAMAP-Rule" id="MF_01925"/>
    </source>
</evidence>
<dbReference type="RefSeq" id="WP_087455323.1">
    <property type="nucleotide sequence ID" value="NZ_CP021434.1"/>
</dbReference>
<evidence type="ECO:0000256" key="7">
    <source>
        <dbReference type="NCBIfam" id="TIGR00112"/>
    </source>
</evidence>
<name>A0A1Y0IKP1_9BACL</name>
<feature type="binding site" evidence="8">
    <location>
        <begin position="72"/>
        <end position="75"/>
    </location>
    <ligand>
        <name>NADP(+)</name>
        <dbReference type="ChEBI" id="CHEBI:58349"/>
    </ligand>
</feature>
<dbReference type="PROSITE" id="PS00521">
    <property type="entry name" value="P5CR"/>
    <property type="match status" value="1"/>
</dbReference>
<dbReference type="GO" id="GO:0004735">
    <property type="term" value="F:pyrroline-5-carboxylate reductase activity"/>
    <property type="evidence" value="ECO:0007669"/>
    <property type="project" value="UniProtKB-UniRule"/>
</dbReference>
<feature type="domain" description="Pyrroline-5-carboxylate reductase dimerisation" evidence="11">
    <location>
        <begin position="163"/>
        <end position="266"/>
    </location>
</feature>
<gene>
    <name evidence="6" type="primary">proC</name>
    <name evidence="12" type="ORF">CBW65_01820</name>
</gene>
<dbReference type="Pfam" id="PF14748">
    <property type="entry name" value="P5CR_dimer"/>
    <property type="match status" value="1"/>
</dbReference>
<comment type="catalytic activity">
    <reaction evidence="6 9">
        <text>L-proline + NADP(+) = (S)-1-pyrroline-5-carboxylate + NADPH + 2 H(+)</text>
        <dbReference type="Rhea" id="RHEA:14109"/>
        <dbReference type="ChEBI" id="CHEBI:15378"/>
        <dbReference type="ChEBI" id="CHEBI:17388"/>
        <dbReference type="ChEBI" id="CHEBI:57783"/>
        <dbReference type="ChEBI" id="CHEBI:58349"/>
        <dbReference type="ChEBI" id="CHEBI:60039"/>
        <dbReference type="EC" id="1.5.1.2"/>
    </reaction>
</comment>
<organism evidence="12 13">
    <name type="scientific">Tumebacillus avium</name>
    <dbReference type="NCBI Taxonomy" id="1903704"/>
    <lineage>
        <taxon>Bacteria</taxon>
        <taxon>Bacillati</taxon>
        <taxon>Bacillota</taxon>
        <taxon>Bacilli</taxon>
        <taxon>Bacillales</taxon>
        <taxon>Alicyclobacillaceae</taxon>
        <taxon>Tumebacillus</taxon>
    </lineage>
</organism>
<evidence type="ECO:0000256" key="5">
    <source>
        <dbReference type="ARBA" id="ARBA00058118"/>
    </source>
</evidence>
<accession>A0A1Y0IKP1</accession>
<feature type="binding site" evidence="8">
    <location>
        <begin position="9"/>
        <end position="14"/>
    </location>
    <ligand>
        <name>NADP(+)</name>
        <dbReference type="ChEBI" id="CHEBI:58349"/>
    </ligand>
</feature>
<feature type="domain" description="Pyrroline-5-carboxylate reductase catalytic N-terminal" evidence="10">
    <location>
        <begin position="6"/>
        <end position="100"/>
    </location>
</feature>
<comment type="catalytic activity">
    <reaction evidence="6">
        <text>L-proline + NAD(+) = (S)-1-pyrroline-5-carboxylate + NADH + 2 H(+)</text>
        <dbReference type="Rhea" id="RHEA:14105"/>
        <dbReference type="ChEBI" id="CHEBI:15378"/>
        <dbReference type="ChEBI" id="CHEBI:17388"/>
        <dbReference type="ChEBI" id="CHEBI:57540"/>
        <dbReference type="ChEBI" id="CHEBI:57945"/>
        <dbReference type="ChEBI" id="CHEBI:60039"/>
        <dbReference type="EC" id="1.5.1.2"/>
    </reaction>
</comment>
<evidence type="ECO:0000256" key="2">
    <source>
        <dbReference type="ARBA" id="ARBA00022650"/>
    </source>
</evidence>
<dbReference type="InterPro" id="IPR029036">
    <property type="entry name" value="P5CR_dimer"/>
</dbReference>
<dbReference type="FunFam" id="1.10.3730.10:FF:000001">
    <property type="entry name" value="Pyrroline-5-carboxylate reductase"/>
    <property type="match status" value="1"/>
</dbReference>
<protein>
    <recommendedName>
        <fullName evidence="6 7">Pyrroline-5-carboxylate reductase</fullName>
        <shortName evidence="6">P5C reductase</shortName>
        <shortName evidence="6">P5CR</shortName>
        <ecNumber evidence="6 7">1.5.1.2</ecNumber>
    </recommendedName>
    <alternativeName>
        <fullName evidence="6">PCA reductase</fullName>
    </alternativeName>
</protein>
<dbReference type="SUPFAM" id="SSF48179">
    <property type="entry name" value="6-phosphogluconate dehydrogenase C-terminal domain-like"/>
    <property type="match status" value="1"/>
</dbReference>
<keyword evidence="13" id="KW-1185">Reference proteome</keyword>
<dbReference type="Proteomes" id="UP000195437">
    <property type="component" value="Chromosome"/>
</dbReference>
<dbReference type="OrthoDB" id="9805754at2"/>
<dbReference type="Gene3D" id="3.40.50.720">
    <property type="entry name" value="NAD(P)-binding Rossmann-like Domain"/>
    <property type="match status" value="1"/>
</dbReference>
<keyword evidence="3 6" id="KW-0521">NADP</keyword>
<dbReference type="InterPro" id="IPR036291">
    <property type="entry name" value="NAD(P)-bd_dom_sf"/>
</dbReference>
<keyword evidence="4 6" id="KW-0560">Oxidoreductase</keyword>
<keyword evidence="2 6" id="KW-0641">Proline biosynthesis</keyword>
<comment type="pathway">
    <text evidence="6 9">Amino-acid biosynthesis; L-proline biosynthesis; L-proline from L-glutamate 5-semialdehyde: step 1/1.</text>
</comment>
<dbReference type="AlphaFoldDB" id="A0A1Y0IKP1"/>
<dbReference type="EC" id="1.5.1.2" evidence="6 7"/>
<dbReference type="InterPro" id="IPR028939">
    <property type="entry name" value="P5C_Rdtase_cat_N"/>
</dbReference>
<evidence type="ECO:0000256" key="4">
    <source>
        <dbReference type="ARBA" id="ARBA00023002"/>
    </source>
</evidence>
<evidence type="ECO:0000256" key="9">
    <source>
        <dbReference type="RuleBase" id="RU003903"/>
    </source>
</evidence>
<dbReference type="InterPro" id="IPR008927">
    <property type="entry name" value="6-PGluconate_DH-like_C_sf"/>
</dbReference>
<proteinExistence type="inferred from homology"/>
<evidence type="ECO:0000259" key="10">
    <source>
        <dbReference type="Pfam" id="PF03807"/>
    </source>
</evidence>
<sequence length="269" mass="28998">MNKQTILFLGAGRMAEAIISGLLARKQDHLEEIIVTNRSNAERLQELRGKYGVTATHDWKAQVAKADTIVLAMKPGQVRESLLELGPLVDGQFVFTVAAGIGTGLMEEHLPAGTPVAWVMPNTAAKVGASVSLYTYGKEVKAAHKEVLEMILDGIGIYEECTEEQIHQLTAVTGSAPAFLYRFAEVLETAAKEFGVSEEQARRMIVGMVYGSALMLKDGPAPAVLRDQVTTPGGATAAGLRVMEEREFPALMKEAVAATNLRAKEMAKE</sequence>
<keyword evidence="6" id="KW-0963">Cytoplasm</keyword>
<dbReference type="InterPro" id="IPR053790">
    <property type="entry name" value="P5CR-like_CS"/>
</dbReference>
<evidence type="ECO:0000313" key="13">
    <source>
        <dbReference type="Proteomes" id="UP000195437"/>
    </source>
</evidence>
<dbReference type="Gene3D" id="1.10.3730.10">
    <property type="entry name" value="ProC C-terminal domain-like"/>
    <property type="match status" value="1"/>
</dbReference>
<dbReference type="Pfam" id="PF03807">
    <property type="entry name" value="F420_oxidored"/>
    <property type="match status" value="1"/>
</dbReference>
<dbReference type="KEGG" id="tum:CBW65_01820"/>
<comment type="subcellular location">
    <subcellularLocation>
        <location evidence="6">Cytoplasm</location>
    </subcellularLocation>
</comment>
<dbReference type="UniPathway" id="UPA00098">
    <property type="reaction ID" value="UER00361"/>
</dbReference>
<dbReference type="NCBIfam" id="TIGR00112">
    <property type="entry name" value="proC"/>
    <property type="match status" value="1"/>
</dbReference>
<evidence type="ECO:0000256" key="3">
    <source>
        <dbReference type="ARBA" id="ARBA00022857"/>
    </source>
</evidence>
<dbReference type="GO" id="GO:0005737">
    <property type="term" value="C:cytoplasm"/>
    <property type="evidence" value="ECO:0007669"/>
    <property type="project" value="UniProtKB-SubCell"/>
</dbReference>
<dbReference type="PIRSF" id="PIRSF000193">
    <property type="entry name" value="Pyrrol-5-carb_rd"/>
    <property type="match status" value="1"/>
</dbReference>
<dbReference type="PANTHER" id="PTHR11645:SF49">
    <property type="entry name" value="PYRROLINE-5-CARBOXYLATE REDUCTASE 1"/>
    <property type="match status" value="1"/>
</dbReference>
<evidence type="ECO:0000313" key="12">
    <source>
        <dbReference type="EMBL" id="ARU59934.1"/>
    </source>
</evidence>
<keyword evidence="6 9" id="KW-0028">Amino-acid biosynthesis</keyword>
<evidence type="ECO:0000259" key="11">
    <source>
        <dbReference type="Pfam" id="PF14748"/>
    </source>
</evidence>
<comment type="function">
    <text evidence="5 6">Catalyzes the reduction of 1-pyrroline-5-carboxylate (PCA) to L-proline.</text>
</comment>
<dbReference type="HAMAP" id="MF_01925">
    <property type="entry name" value="P5C_reductase"/>
    <property type="match status" value="1"/>
</dbReference>
<evidence type="ECO:0000256" key="1">
    <source>
        <dbReference type="ARBA" id="ARBA00005525"/>
    </source>
</evidence>